<evidence type="ECO:0000313" key="2">
    <source>
        <dbReference type="EMBL" id="CEJ18695.1"/>
    </source>
</evidence>
<name>A0ABF7RCX0_RALSL</name>
<organism evidence="2 3">
    <name type="scientific">Ralstonia solanacearum IPO1609</name>
    <dbReference type="NCBI Taxonomy" id="564066"/>
    <lineage>
        <taxon>Bacteria</taxon>
        <taxon>Pseudomonadati</taxon>
        <taxon>Pseudomonadota</taxon>
        <taxon>Betaproteobacteria</taxon>
        <taxon>Burkholderiales</taxon>
        <taxon>Burkholderiaceae</taxon>
        <taxon>Ralstonia</taxon>
        <taxon>Ralstonia solanacearum species complex</taxon>
    </lineage>
</organism>
<evidence type="ECO:0000259" key="1">
    <source>
        <dbReference type="Pfam" id="PF14279"/>
    </source>
</evidence>
<dbReference type="Pfam" id="PF14279">
    <property type="entry name" value="HNH_5"/>
    <property type="match status" value="1"/>
</dbReference>
<proteinExistence type="predicted"/>
<dbReference type="RefSeq" id="WP_020957119.1">
    <property type="nucleotide sequence ID" value="NZ_LN651282.1"/>
</dbReference>
<gene>
    <name evidence="2" type="ORF">RSIPO_00876</name>
</gene>
<accession>A0ABF7RCX0</accession>
<evidence type="ECO:0000313" key="3">
    <source>
        <dbReference type="Proteomes" id="UP000053470"/>
    </source>
</evidence>
<sequence length="382" mass="42871">MTTSRTCALCPNILSAKNKTKEHIIPNAIGGRKKTTGFICNDCNNKLGQSWDAELARQLNWFSLAVGISRERGEPPKQVVQTIDGDRYWLLSDGSFTPEKSSYSEKDLGGAIEINLTAKTVEEAKQRIQGIARKYPKFDVEKALNELEIKTSYLDSPLHVSLSLGGPEAGRSVVKTAFSFASECGVPHAQCEKALEYLLDPTAENFPFGFAYLSDLVENRPKDKIFHCVSLHGDPKKKRLWSYIEYFGIFRLVVLLSDVYVGPYKNEVYAINPVDGERLAVKVTTQISEEEFTSLMRGEGFDQEKHRAAADYALPIILDRGRSRTLERTVKEGFEHAAKQLGISEGEIIPKEKATEFTAFMMEKISPYIEHLVRSGHRNDQP</sequence>
<protein>
    <submittedName>
        <fullName evidence="2">Hypothetical transmembrane protein</fullName>
    </submittedName>
</protein>
<dbReference type="InterPro" id="IPR029471">
    <property type="entry name" value="HNH_5"/>
</dbReference>
<dbReference type="EMBL" id="LN651282">
    <property type="protein sequence ID" value="CEJ18695.1"/>
    <property type="molecule type" value="Genomic_DNA"/>
</dbReference>
<reference evidence="2" key="1">
    <citation type="submission" date="2014-11" db="EMBL/GenBank/DDBJ databases">
        <authorList>
            <person name="Genoscope - CEA"/>
        </authorList>
    </citation>
    <scope>NUCLEOTIDE SEQUENCE</scope>
    <source>
        <strain evidence="2">IPO1609</strain>
    </source>
</reference>
<keyword evidence="2" id="KW-0812">Transmembrane</keyword>
<keyword evidence="3" id="KW-1185">Reference proteome</keyword>
<feature type="domain" description="HNH endonuclease 5" evidence="1">
    <location>
        <begin position="7"/>
        <end position="59"/>
    </location>
</feature>
<keyword evidence="2" id="KW-0472">Membrane</keyword>
<dbReference type="Proteomes" id="UP000053470">
    <property type="component" value="Unassembled WGS sequence"/>
</dbReference>
<dbReference type="AlphaFoldDB" id="A0ABF7RCX0"/>
<reference evidence="2" key="2">
    <citation type="submission" date="2022-04" db="EMBL/GenBank/DDBJ databases">
        <title>Genomic draft of R. solanacearum strain IPO1609, a phylotype IIB1/biovar 2/race 3 strain isolated from potato in Europe.</title>
        <authorList>
            <person name="Boucher C."/>
            <person name="Carrere S."/>
            <person name="Dossat C."/>
            <person name="Elbaz M."/>
            <person name="Genin S."/>
            <person name="Gouzy J."/>
            <person name="Prior P."/>
            <person name="Segurens B."/>
            <person name="Wincker P."/>
        </authorList>
    </citation>
    <scope>NUCLEOTIDE SEQUENCE</scope>
    <source>
        <strain evidence="2">IPO1609</strain>
    </source>
</reference>